<evidence type="ECO:0000256" key="1">
    <source>
        <dbReference type="SAM" id="MobiDB-lite"/>
    </source>
</evidence>
<accession>A0A5B0R7Z2</accession>
<organism evidence="2 3">
    <name type="scientific">Puccinia graminis f. sp. tritici</name>
    <dbReference type="NCBI Taxonomy" id="56615"/>
    <lineage>
        <taxon>Eukaryota</taxon>
        <taxon>Fungi</taxon>
        <taxon>Dikarya</taxon>
        <taxon>Basidiomycota</taxon>
        <taxon>Pucciniomycotina</taxon>
        <taxon>Pucciniomycetes</taxon>
        <taxon>Pucciniales</taxon>
        <taxon>Pucciniaceae</taxon>
        <taxon>Puccinia</taxon>
    </lineage>
</organism>
<dbReference type="Proteomes" id="UP000325313">
    <property type="component" value="Unassembled WGS sequence"/>
</dbReference>
<protein>
    <submittedName>
        <fullName evidence="2">Uncharacterized protein</fullName>
    </submittedName>
</protein>
<feature type="region of interest" description="Disordered" evidence="1">
    <location>
        <begin position="1"/>
        <end position="52"/>
    </location>
</feature>
<sequence length="52" mass="5677">MTPSFQRVGVPREANLSGNSINNQPHSEYKTIYGDHRTQPGEGDKSDAMSGN</sequence>
<name>A0A5B0R7Z2_PUCGR</name>
<gene>
    <name evidence="2" type="ORF">PGTUg99_018622</name>
</gene>
<proteinExistence type="predicted"/>
<evidence type="ECO:0000313" key="3">
    <source>
        <dbReference type="Proteomes" id="UP000325313"/>
    </source>
</evidence>
<dbReference type="EMBL" id="VDEP01000237">
    <property type="protein sequence ID" value="KAA1121697.1"/>
    <property type="molecule type" value="Genomic_DNA"/>
</dbReference>
<evidence type="ECO:0000313" key="2">
    <source>
        <dbReference type="EMBL" id="KAA1121697.1"/>
    </source>
</evidence>
<feature type="compositionally biased region" description="Basic and acidic residues" evidence="1">
    <location>
        <begin position="27"/>
        <end position="52"/>
    </location>
</feature>
<comment type="caution">
    <text evidence="2">The sequence shown here is derived from an EMBL/GenBank/DDBJ whole genome shotgun (WGS) entry which is preliminary data.</text>
</comment>
<reference evidence="2 3" key="1">
    <citation type="submission" date="2019-05" db="EMBL/GenBank/DDBJ databases">
        <title>Emergence of the Ug99 lineage of the wheat stem rust pathogen through somatic hybridization.</title>
        <authorList>
            <person name="Li F."/>
            <person name="Upadhyaya N.M."/>
            <person name="Sperschneider J."/>
            <person name="Matny O."/>
            <person name="Nguyen-Phuc H."/>
            <person name="Mago R."/>
            <person name="Raley C."/>
            <person name="Miller M.E."/>
            <person name="Silverstein K.A.T."/>
            <person name="Henningsen E."/>
            <person name="Hirsch C.D."/>
            <person name="Visser B."/>
            <person name="Pretorius Z.A."/>
            <person name="Steffenson B.J."/>
            <person name="Schwessinger B."/>
            <person name="Dodds P.N."/>
            <person name="Figueroa M."/>
        </authorList>
    </citation>
    <scope>NUCLEOTIDE SEQUENCE [LARGE SCALE GENOMIC DNA]</scope>
    <source>
        <strain evidence="2 3">Ug99</strain>
    </source>
</reference>
<feature type="compositionally biased region" description="Polar residues" evidence="1">
    <location>
        <begin position="16"/>
        <end position="26"/>
    </location>
</feature>
<dbReference type="AlphaFoldDB" id="A0A5B0R7Z2"/>